<dbReference type="Proteomes" id="UP000799439">
    <property type="component" value="Unassembled WGS sequence"/>
</dbReference>
<feature type="transmembrane region" description="Helical" evidence="1">
    <location>
        <begin position="38"/>
        <end position="57"/>
    </location>
</feature>
<keyword evidence="1" id="KW-1133">Transmembrane helix</keyword>
<sequence length="133" mass="15586">LRFFLRFLQLLLALVICGVYGLDIHNARKSGYRQDGRWVFALVTAGLSGLSCLVYVLPKLKSYWFWAWDLILSIMWVAVFGIFAKLYVRTHPTIHQVHARKMRNAVWVDLVNMLLWFVTFITGLVIWKKNRNA</sequence>
<feature type="transmembrane region" description="Helical" evidence="1">
    <location>
        <begin position="6"/>
        <end position="26"/>
    </location>
</feature>
<organism evidence="2 3">
    <name type="scientific">Myriangium duriaei CBS 260.36</name>
    <dbReference type="NCBI Taxonomy" id="1168546"/>
    <lineage>
        <taxon>Eukaryota</taxon>
        <taxon>Fungi</taxon>
        <taxon>Dikarya</taxon>
        <taxon>Ascomycota</taxon>
        <taxon>Pezizomycotina</taxon>
        <taxon>Dothideomycetes</taxon>
        <taxon>Dothideomycetidae</taxon>
        <taxon>Myriangiales</taxon>
        <taxon>Myriangiaceae</taxon>
        <taxon>Myriangium</taxon>
    </lineage>
</organism>
<feature type="transmembrane region" description="Helical" evidence="1">
    <location>
        <begin position="63"/>
        <end position="84"/>
    </location>
</feature>
<evidence type="ECO:0000313" key="2">
    <source>
        <dbReference type="EMBL" id="KAF2150233.1"/>
    </source>
</evidence>
<reference evidence="2" key="1">
    <citation type="journal article" date="2020" name="Stud. Mycol.">
        <title>101 Dothideomycetes genomes: a test case for predicting lifestyles and emergence of pathogens.</title>
        <authorList>
            <person name="Haridas S."/>
            <person name="Albert R."/>
            <person name="Binder M."/>
            <person name="Bloem J."/>
            <person name="Labutti K."/>
            <person name="Salamov A."/>
            <person name="Andreopoulos B."/>
            <person name="Baker S."/>
            <person name="Barry K."/>
            <person name="Bills G."/>
            <person name="Bluhm B."/>
            <person name="Cannon C."/>
            <person name="Castanera R."/>
            <person name="Culley D."/>
            <person name="Daum C."/>
            <person name="Ezra D."/>
            <person name="Gonzalez J."/>
            <person name="Henrissat B."/>
            <person name="Kuo A."/>
            <person name="Liang C."/>
            <person name="Lipzen A."/>
            <person name="Lutzoni F."/>
            <person name="Magnuson J."/>
            <person name="Mondo S."/>
            <person name="Nolan M."/>
            <person name="Ohm R."/>
            <person name="Pangilinan J."/>
            <person name="Park H.-J."/>
            <person name="Ramirez L."/>
            <person name="Alfaro M."/>
            <person name="Sun H."/>
            <person name="Tritt A."/>
            <person name="Yoshinaga Y."/>
            <person name="Zwiers L.-H."/>
            <person name="Turgeon B."/>
            <person name="Goodwin S."/>
            <person name="Spatafora J."/>
            <person name="Crous P."/>
            <person name="Grigoriev I."/>
        </authorList>
    </citation>
    <scope>NUCLEOTIDE SEQUENCE</scope>
    <source>
        <strain evidence="2">CBS 260.36</strain>
    </source>
</reference>
<keyword evidence="1" id="KW-0812">Transmembrane</keyword>
<name>A0A9P4IUK0_9PEZI</name>
<feature type="non-terminal residue" evidence="2">
    <location>
        <position position="1"/>
    </location>
</feature>
<feature type="transmembrane region" description="Helical" evidence="1">
    <location>
        <begin position="105"/>
        <end position="127"/>
    </location>
</feature>
<proteinExistence type="predicted"/>
<dbReference type="PANTHER" id="PTHR42083">
    <property type="entry name" value="MARVEL DOMAIN-CONTAINING PROTEIN"/>
    <property type="match status" value="1"/>
</dbReference>
<protein>
    <recommendedName>
        <fullName evidence="4">MARVEL domain-containing protein</fullName>
    </recommendedName>
</protein>
<evidence type="ECO:0008006" key="4">
    <source>
        <dbReference type="Google" id="ProtNLM"/>
    </source>
</evidence>
<dbReference type="PANTHER" id="PTHR42083:SF1">
    <property type="entry name" value="MARVEL DOMAIN-CONTAINING PROTEIN"/>
    <property type="match status" value="1"/>
</dbReference>
<gene>
    <name evidence="2" type="ORF">K461DRAFT_217845</name>
</gene>
<feature type="non-terminal residue" evidence="2">
    <location>
        <position position="133"/>
    </location>
</feature>
<dbReference type="OrthoDB" id="5363290at2759"/>
<evidence type="ECO:0000313" key="3">
    <source>
        <dbReference type="Proteomes" id="UP000799439"/>
    </source>
</evidence>
<dbReference type="EMBL" id="ML996090">
    <property type="protein sequence ID" value="KAF2150233.1"/>
    <property type="molecule type" value="Genomic_DNA"/>
</dbReference>
<accession>A0A9P4IUK0</accession>
<dbReference type="AlphaFoldDB" id="A0A9P4IUK0"/>
<evidence type="ECO:0000256" key="1">
    <source>
        <dbReference type="SAM" id="Phobius"/>
    </source>
</evidence>
<keyword evidence="1" id="KW-0472">Membrane</keyword>
<comment type="caution">
    <text evidence="2">The sequence shown here is derived from an EMBL/GenBank/DDBJ whole genome shotgun (WGS) entry which is preliminary data.</text>
</comment>
<keyword evidence="3" id="KW-1185">Reference proteome</keyword>